<gene>
    <name evidence="3" type="ORF">NECAME_05453</name>
</gene>
<dbReference type="Proteomes" id="UP000053676">
    <property type="component" value="Unassembled WGS sequence"/>
</dbReference>
<evidence type="ECO:0000313" key="3">
    <source>
        <dbReference type="EMBL" id="ETN68861.1"/>
    </source>
</evidence>
<proteinExistence type="predicted"/>
<name>W2SJ26_NECAM</name>
<feature type="chain" id="PRO_5004825930" evidence="2">
    <location>
        <begin position="18"/>
        <end position="73"/>
    </location>
</feature>
<dbReference type="EMBL" id="KI669191">
    <property type="protein sequence ID" value="ETN68861.1"/>
    <property type="molecule type" value="Genomic_DNA"/>
</dbReference>
<keyword evidence="4" id="KW-1185">Reference proteome</keyword>
<keyword evidence="1" id="KW-0646">Protease inhibitor</keyword>
<evidence type="ECO:0000313" key="4">
    <source>
        <dbReference type="Proteomes" id="UP000053676"/>
    </source>
</evidence>
<organism evidence="3 4">
    <name type="scientific">Necator americanus</name>
    <name type="common">Human hookworm</name>
    <dbReference type="NCBI Taxonomy" id="51031"/>
    <lineage>
        <taxon>Eukaryota</taxon>
        <taxon>Metazoa</taxon>
        <taxon>Ecdysozoa</taxon>
        <taxon>Nematoda</taxon>
        <taxon>Chromadorea</taxon>
        <taxon>Rhabditida</taxon>
        <taxon>Rhabditina</taxon>
        <taxon>Rhabditomorpha</taxon>
        <taxon>Strongyloidea</taxon>
        <taxon>Ancylostomatidae</taxon>
        <taxon>Bunostominae</taxon>
        <taxon>Necator</taxon>
    </lineage>
</organism>
<keyword evidence="1" id="KW-0722">Serine protease inhibitor</keyword>
<accession>W2SJ26</accession>
<sequence length="73" mass="8310">MKLLILIFLLSITQAVARRRRGRPRCGKNEWYDYCFNKKCEATCSEPNFCFAVRVPAATGIKFCHSAHVVVCA</sequence>
<dbReference type="KEGG" id="nai:NECAME_05453"/>
<keyword evidence="2" id="KW-0732">Signal</keyword>
<protein>
    <submittedName>
        <fullName evidence="3">Uncharacterized protein</fullName>
    </submittedName>
</protein>
<feature type="signal peptide" evidence="2">
    <location>
        <begin position="1"/>
        <end position="17"/>
    </location>
</feature>
<dbReference type="InterPro" id="IPR036084">
    <property type="entry name" value="Ser_inhib-like_sf"/>
</dbReference>
<evidence type="ECO:0000256" key="2">
    <source>
        <dbReference type="SAM" id="SignalP"/>
    </source>
</evidence>
<dbReference type="GO" id="GO:0004867">
    <property type="term" value="F:serine-type endopeptidase inhibitor activity"/>
    <property type="evidence" value="ECO:0007669"/>
    <property type="project" value="UniProtKB-KW"/>
</dbReference>
<evidence type="ECO:0000256" key="1">
    <source>
        <dbReference type="ARBA" id="ARBA00022900"/>
    </source>
</evidence>
<dbReference type="AlphaFoldDB" id="W2SJ26"/>
<reference evidence="4" key="1">
    <citation type="journal article" date="2014" name="Nat. Genet.">
        <title>Genome of the human hookworm Necator americanus.</title>
        <authorList>
            <person name="Tang Y.T."/>
            <person name="Gao X."/>
            <person name="Rosa B.A."/>
            <person name="Abubucker S."/>
            <person name="Hallsworth-Pepin K."/>
            <person name="Martin J."/>
            <person name="Tyagi R."/>
            <person name="Heizer E."/>
            <person name="Zhang X."/>
            <person name="Bhonagiri-Palsikar V."/>
            <person name="Minx P."/>
            <person name="Warren W.C."/>
            <person name="Wang Q."/>
            <person name="Zhan B."/>
            <person name="Hotez P.J."/>
            <person name="Sternberg P.W."/>
            <person name="Dougall A."/>
            <person name="Gaze S.T."/>
            <person name="Mulvenna J."/>
            <person name="Sotillo J."/>
            <person name="Ranganathan S."/>
            <person name="Rabelo E.M."/>
            <person name="Wilson R.K."/>
            <person name="Felgner P.L."/>
            <person name="Bethony J."/>
            <person name="Hawdon J.M."/>
            <person name="Gasser R.B."/>
            <person name="Loukas A."/>
            <person name="Mitreva M."/>
        </authorList>
    </citation>
    <scope>NUCLEOTIDE SEQUENCE [LARGE SCALE GENOMIC DNA]</scope>
</reference>
<dbReference type="SUPFAM" id="SSF57567">
    <property type="entry name" value="Serine protease inhibitors"/>
    <property type="match status" value="1"/>
</dbReference>